<feature type="domain" description="EF-hand" evidence="2">
    <location>
        <begin position="126"/>
        <end position="161"/>
    </location>
</feature>
<dbReference type="PROSITE" id="PS00018">
    <property type="entry name" value="EF_HAND_1"/>
    <property type="match status" value="2"/>
</dbReference>
<keyword evidence="4" id="KW-1185">Reference proteome</keyword>
<accession>A0A239D3B2</accession>
<dbReference type="AlphaFoldDB" id="A0A239D3B2"/>
<dbReference type="Pfam" id="PF13405">
    <property type="entry name" value="EF-hand_6"/>
    <property type="match status" value="1"/>
</dbReference>
<evidence type="ECO:0000313" key="3">
    <source>
        <dbReference type="EMBL" id="SNS26528.1"/>
    </source>
</evidence>
<dbReference type="InterPro" id="IPR002048">
    <property type="entry name" value="EF_hand_dom"/>
</dbReference>
<organism evidence="3 4">
    <name type="scientific">Dokdonia pacifica</name>
    <dbReference type="NCBI Taxonomy" id="1627892"/>
    <lineage>
        <taxon>Bacteria</taxon>
        <taxon>Pseudomonadati</taxon>
        <taxon>Bacteroidota</taxon>
        <taxon>Flavobacteriia</taxon>
        <taxon>Flavobacteriales</taxon>
        <taxon>Flavobacteriaceae</taxon>
        <taxon>Dokdonia</taxon>
    </lineage>
</organism>
<sequence>MKINSKKYTFLIVLVLGMMSISYAQQRGGQRPERGQRPTPPSFEELLEKMDANDDGKLAKDEVEGPLARDFKRIDTNEDGFISEDELPKGKPDRKRRKANNKDGLTLTSVFKDMDSNEDKKIAKEEAKGIIAKRFDELDLDNDGYISKVEMSKALKKINKNN</sequence>
<evidence type="ECO:0000259" key="2">
    <source>
        <dbReference type="PROSITE" id="PS50222"/>
    </source>
</evidence>
<protein>
    <submittedName>
        <fullName evidence="3">EF hand</fullName>
    </submittedName>
</protein>
<evidence type="ECO:0000256" key="1">
    <source>
        <dbReference type="SAM" id="MobiDB-lite"/>
    </source>
</evidence>
<feature type="region of interest" description="Disordered" evidence="1">
    <location>
        <begin position="79"/>
        <end position="103"/>
    </location>
</feature>
<dbReference type="GO" id="GO:0005509">
    <property type="term" value="F:calcium ion binding"/>
    <property type="evidence" value="ECO:0007669"/>
    <property type="project" value="InterPro"/>
</dbReference>
<dbReference type="InterPro" id="IPR011992">
    <property type="entry name" value="EF-hand-dom_pair"/>
</dbReference>
<dbReference type="RefSeq" id="WP_188476159.1">
    <property type="nucleotide sequence ID" value="NZ_BMEP01000001.1"/>
</dbReference>
<dbReference type="Pfam" id="PF13202">
    <property type="entry name" value="EF-hand_5"/>
    <property type="match status" value="1"/>
</dbReference>
<name>A0A239D3B2_9FLAO</name>
<dbReference type="PROSITE" id="PS50222">
    <property type="entry name" value="EF_HAND_2"/>
    <property type="match status" value="1"/>
</dbReference>
<proteinExistence type="predicted"/>
<feature type="compositionally biased region" description="Basic and acidic residues" evidence="1">
    <location>
        <begin position="46"/>
        <end position="63"/>
    </location>
</feature>
<dbReference type="EMBL" id="FZNY01000009">
    <property type="protein sequence ID" value="SNS26528.1"/>
    <property type="molecule type" value="Genomic_DNA"/>
</dbReference>
<reference evidence="3 4" key="1">
    <citation type="submission" date="2017-06" db="EMBL/GenBank/DDBJ databases">
        <authorList>
            <person name="Kim H.J."/>
            <person name="Triplett B.A."/>
        </authorList>
    </citation>
    <scope>NUCLEOTIDE SEQUENCE [LARGE SCALE GENOMIC DNA]</scope>
    <source>
        <strain evidence="3 4">DSM 25597</strain>
    </source>
</reference>
<dbReference type="SUPFAM" id="SSF47473">
    <property type="entry name" value="EF-hand"/>
    <property type="match status" value="1"/>
</dbReference>
<feature type="region of interest" description="Disordered" evidence="1">
    <location>
        <begin position="25"/>
        <end position="63"/>
    </location>
</feature>
<gene>
    <name evidence="3" type="ORF">SAMN06265376_109109</name>
</gene>
<dbReference type="Gene3D" id="1.10.238.10">
    <property type="entry name" value="EF-hand"/>
    <property type="match status" value="2"/>
</dbReference>
<dbReference type="SMART" id="SM00054">
    <property type="entry name" value="EFh"/>
    <property type="match status" value="2"/>
</dbReference>
<dbReference type="InterPro" id="IPR018247">
    <property type="entry name" value="EF_Hand_1_Ca_BS"/>
</dbReference>
<evidence type="ECO:0000313" key="4">
    <source>
        <dbReference type="Proteomes" id="UP000198379"/>
    </source>
</evidence>
<dbReference type="Proteomes" id="UP000198379">
    <property type="component" value="Unassembled WGS sequence"/>
</dbReference>